<dbReference type="GO" id="GO:0032040">
    <property type="term" value="C:small-subunit processome"/>
    <property type="evidence" value="ECO:0007669"/>
    <property type="project" value="TreeGrafter"/>
</dbReference>
<gene>
    <name evidence="6" type="primary">UTP7</name>
    <name evidence="6" type="ORF">CM83_15233</name>
    <name evidence="7" type="ORF">g.3549</name>
</gene>
<accession>A0A0A9VTL8</accession>
<keyword evidence="3" id="KW-0677">Repeat</keyword>
<dbReference type="InterPro" id="IPR012952">
    <property type="entry name" value="BING4_C_dom"/>
</dbReference>
<dbReference type="Pfam" id="PF08149">
    <property type="entry name" value="BING4CT"/>
    <property type="match status" value="1"/>
</dbReference>
<keyword evidence="2" id="KW-0853">WD repeat</keyword>
<dbReference type="AlphaFoldDB" id="A0A0A9VTL8"/>
<dbReference type="SMART" id="SM01033">
    <property type="entry name" value="BING4CT"/>
    <property type="match status" value="1"/>
</dbReference>
<sequence>MFGAHKPNAPYMKFDLGYGAVASQVQFCPFEDVLGVGHALGFSSLLVPGAGEANPDFYYANPHETDRHRKERVVGQLLDKLPPDTISMDIQIPGVNEARLV</sequence>
<dbReference type="InterPro" id="IPR040315">
    <property type="entry name" value="WDR46/Utp7"/>
</dbReference>
<evidence type="ECO:0000259" key="5">
    <source>
        <dbReference type="SMART" id="SM01033"/>
    </source>
</evidence>
<evidence type="ECO:0000313" key="7">
    <source>
        <dbReference type="EMBL" id="JAQ18485.1"/>
    </source>
</evidence>
<dbReference type="EMBL" id="GBHO01045033">
    <property type="protein sequence ID" value="JAF98570.1"/>
    <property type="molecule type" value="Transcribed_RNA"/>
</dbReference>
<reference evidence="6" key="2">
    <citation type="submission" date="2014-07" db="EMBL/GenBank/DDBJ databases">
        <authorList>
            <person name="Hull J."/>
        </authorList>
    </citation>
    <scope>NUCLEOTIDE SEQUENCE</scope>
</reference>
<comment type="subcellular location">
    <subcellularLocation>
        <location evidence="1">Nucleus</location>
        <location evidence="1">Nucleolus</location>
    </subcellularLocation>
</comment>
<protein>
    <submittedName>
        <fullName evidence="6">U3 small nucleolar RNA-associated protein 7</fullName>
    </submittedName>
</protein>
<name>A0A0A9VTL8_LYGHE</name>
<dbReference type="PANTHER" id="PTHR14085:SF3">
    <property type="entry name" value="WD REPEAT-CONTAINING PROTEIN 46"/>
    <property type="match status" value="1"/>
</dbReference>
<dbReference type="EMBL" id="GDHC01000144">
    <property type="protein sequence ID" value="JAQ18485.1"/>
    <property type="molecule type" value="Transcribed_RNA"/>
</dbReference>
<proteinExistence type="predicted"/>
<evidence type="ECO:0000256" key="2">
    <source>
        <dbReference type="ARBA" id="ARBA00022574"/>
    </source>
</evidence>
<organism evidence="6">
    <name type="scientific">Lygus hesperus</name>
    <name type="common">Western plant bug</name>
    <dbReference type="NCBI Taxonomy" id="30085"/>
    <lineage>
        <taxon>Eukaryota</taxon>
        <taxon>Metazoa</taxon>
        <taxon>Ecdysozoa</taxon>
        <taxon>Arthropoda</taxon>
        <taxon>Hexapoda</taxon>
        <taxon>Insecta</taxon>
        <taxon>Pterygota</taxon>
        <taxon>Neoptera</taxon>
        <taxon>Paraneoptera</taxon>
        <taxon>Hemiptera</taxon>
        <taxon>Heteroptera</taxon>
        <taxon>Panheteroptera</taxon>
        <taxon>Cimicomorpha</taxon>
        <taxon>Miridae</taxon>
        <taxon>Mirini</taxon>
        <taxon>Lygus</taxon>
    </lineage>
</organism>
<reference evidence="6" key="1">
    <citation type="journal article" date="2014" name="PLoS ONE">
        <title>Transcriptome-Based Identification of ABC Transporters in the Western Tarnished Plant Bug Lygus hesperus.</title>
        <authorList>
            <person name="Hull J.J."/>
            <person name="Chaney K."/>
            <person name="Geib S.M."/>
            <person name="Fabrick J.A."/>
            <person name="Brent C.S."/>
            <person name="Walsh D."/>
            <person name="Lavine L.C."/>
        </authorList>
    </citation>
    <scope>NUCLEOTIDE SEQUENCE</scope>
</reference>
<evidence type="ECO:0000313" key="6">
    <source>
        <dbReference type="EMBL" id="JAF98570.1"/>
    </source>
</evidence>
<dbReference type="GO" id="GO:0000462">
    <property type="term" value="P:maturation of SSU-rRNA from tricistronic rRNA transcript (SSU-rRNA, 5.8S rRNA, LSU-rRNA)"/>
    <property type="evidence" value="ECO:0007669"/>
    <property type="project" value="TreeGrafter"/>
</dbReference>
<evidence type="ECO:0000256" key="4">
    <source>
        <dbReference type="ARBA" id="ARBA00023242"/>
    </source>
</evidence>
<dbReference type="GO" id="GO:0030686">
    <property type="term" value="C:90S preribosome"/>
    <property type="evidence" value="ECO:0007669"/>
    <property type="project" value="TreeGrafter"/>
</dbReference>
<feature type="domain" description="BING4 C-terminal" evidence="5">
    <location>
        <begin position="10"/>
        <end position="90"/>
    </location>
</feature>
<keyword evidence="4" id="KW-0539">Nucleus</keyword>
<dbReference type="PANTHER" id="PTHR14085">
    <property type="entry name" value="WD-REPEAT PROTEIN BING4"/>
    <property type="match status" value="1"/>
</dbReference>
<evidence type="ECO:0000256" key="3">
    <source>
        <dbReference type="ARBA" id="ARBA00022737"/>
    </source>
</evidence>
<evidence type="ECO:0000256" key="1">
    <source>
        <dbReference type="ARBA" id="ARBA00004604"/>
    </source>
</evidence>
<reference evidence="7" key="3">
    <citation type="journal article" date="2016" name="Gigascience">
        <title>De novo construction of an expanded transcriptome assembly for the western tarnished plant bug, Lygus hesperus.</title>
        <authorList>
            <person name="Tassone E.E."/>
            <person name="Geib S.M."/>
            <person name="Hall B."/>
            <person name="Fabrick J.A."/>
            <person name="Brent C.S."/>
            <person name="Hull J.J."/>
        </authorList>
    </citation>
    <scope>NUCLEOTIDE SEQUENCE</scope>
</reference>